<sequence>MAEMDSLDYSPSFGTFPALLRSAVREKIAGHTYIHTYTLGEEIWIFAAKLRDIVLQLKDTGKEPDELYQSFQLIRHLPSEFNGIVQCIYRWDDDNFKFDKVLEELLLEESRLKHLNIDLDRVDIGVNSCNTNMIKSVDKINADSKSAKKKSEKVEAVLGPEKCKFIYKYFKSDVESDIEKEQEKVPCDSLKWIRKSVPRKDKTRTDIYYGIEGMS</sequence>
<comment type="caution">
    <text evidence="1">The sequence shown here is derived from an EMBL/GenBank/DDBJ whole genome shotgun (WGS) entry which is preliminary data.</text>
</comment>
<reference evidence="1 2" key="1">
    <citation type="journal article" date="2019" name="Sci. Rep.">
        <title>Orb-weaving spider Araneus ventricosus genome elucidates the spidroin gene catalogue.</title>
        <authorList>
            <person name="Kono N."/>
            <person name="Nakamura H."/>
            <person name="Ohtoshi R."/>
            <person name="Moran D.A.P."/>
            <person name="Shinohara A."/>
            <person name="Yoshida Y."/>
            <person name="Fujiwara M."/>
            <person name="Mori M."/>
            <person name="Tomita M."/>
            <person name="Arakawa K."/>
        </authorList>
    </citation>
    <scope>NUCLEOTIDE SEQUENCE [LARGE SCALE GENOMIC DNA]</scope>
</reference>
<keyword evidence="2" id="KW-1185">Reference proteome</keyword>
<evidence type="ECO:0000313" key="1">
    <source>
        <dbReference type="EMBL" id="GBM37733.1"/>
    </source>
</evidence>
<dbReference type="AlphaFoldDB" id="A0A4Y2F8E0"/>
<proteinExistence type="predicted"/>
<name>A0A4Y2F8E0_ARAVE</name>
<accession>A0A4Y2F8E0</accession>
<evidence type="ECO:0000313" key="2">
    <source>
        <dbReference type="Proteomes" id="UP000499080"/>
    </source>
</evidence>
<gene>
    <name evidence="1" type="ORF">AVEN_179815_1</name>
</gene>
<organism evidence="1 2">
    <name type="scientific">Araneus ventricosus</name>
    <name type="common">Orbweaver spider</name>
    <name type="synonym">Epeira ventricosa</name>
    <dbReference type="NCBI Taxonomy" id="182803"/>
    <lineage>
        <taxon>Eukaryota</taxon>
        <taxon>Metazoa</taxon>
        <taxon>Ecdysozoa</taxon>
        <taxon>Arthropoda</taxon>
        <taxon>Chelicerata</taxon>
        <taxon>Arachnida</taxon>
        <taxon>Araneae</taxon>
        <taxon>Araneomorphae</taxon>
        <taxon>Entelegynae</taxon>
        <taxon>Araneoidea</taxon>
        <taxon>Araneidae</taxon>
        <taxon>Araneus</taxon>
    </lineage>
</organism>
<dbReference type="EMBL" id="BGPR01000849">
    <property type="protein sequence ID" value="GBM37733.1"/>
    <property type="molecule type" value="Genomic_DNA"/>
</dbReference>
<dbReference type="Pfam" id="PF14223">
    <property type="entry name" value="Retrotran_gag_2"/>
    <property type="match status" value="1"/>
</dbReference>
<dbReference type="Proteomes" id="UP000499080">
    <property type="component" value="Unassembled WGS sequence"/>
</dbReference>
<dbReference type="OrthoDB" id="116316at2759"/>
<protein>
    <submittedName>
        <fullName evidence="1">Uncharacterized protein</fullName>
    </submittedName>
</protein>